<reference evidence="1 2" key="1">
    <citation type="journal article" date="2017" name="Antonie Van Leeuwenhoek">
        <title>Phylogenomic resolution of the bacterial genus Pantoea and its relationship with Erwinia and Tatumella.</title>
        <authorList>
            <person name="Palmer M."/>
            <person name="Steenkamp E.T."/>
            <person name="Coetzee M.P."/>
            <person name="Chan W.Y."/>
            <person name="van Zyl E."/>
            <person name="De Maayer P."/>
            <person name="Coutinho T.A."/>
            <person name="Blom J."/>
            <person name="Smits T.H."/>
            <person name="Duffy B."/>
            <person name="Venter S.N."/>
        </authorList>
    </citation>
    <scope>NUCLEOTIDE SEQUENCE [LARGE SCALE GENOMIC DNA]</scope>
    <source>
        <strain evidence="1 2">LMG 2657</strain>
    </source>
</reference>
<dbReference type="PIRSF" id="PIRSF004395">
    <property type="entry name" value="Tail_Z"/>
    <property type="match status" value="1"/>
</dbReference>
<organism evidence="1 2">
    <name type="scientific">Pantoea cypripedii</name>
    <name type="common">Pectobacterium cypripedii</name>
    <name type="synonym">Erwinia cypripedii</name>
    <dbReference type="NCBI Taxonomy" id="55209"/>
    <lineage>
        <taxon>Bacteria</taxon>
        <taxon>Pseudomonadati</taxon>
        <taxon>Pseudomonadota</taxon>
        <taxon>Gammaproteobacteria</taxon>
        <taxon>Enterobacterales</taxon>
        <taxon>Erwiniaceae</taxon>
        <taxon>Pantoea</taxon>
    </lineage>
</organism>
<comment type="caution">
    <text evidence="1">The sequence shown here is derived from an EMBL/GenBank/DDBJ whole genome shotgun (WGS) entry which is preliminary data.</text>
</comment>
<dbReference type="STRING" id="55209.HA50_07235"/>
<dbReference type="Proteomes" id="UP000193749">
    <property type="component" value="Unassembled WGS sequence"/>
</dbReference>
<dbReference type="Pfam" id="PF06763">
    <property type="entry name" value="Minor_tail_Z"/>
    <property type="match status" value="1"/>
</dbReference>
<dbReference type="RefSeq" id="WP_084873802.1">
    <property type="nucleotide sequence ID" value="NZ_JAGGMY010000001.1"/>
</dbReference>
<evidence type="ECO:0000313" key="2">
    <source>
        <dbReference type="Proteomes" id="UP000193749"/>
    </source>
</evidence>
<name>A0A1X1ET10_PANCY</name>
<dbReference type="InterPro" id="IPR010633">
    <property type="entry name" value="Phage_lambda_GpZ"/>
</dbReference>
<dbReference type="EMBL" id="MLJI01000001">
    <property type="protein sequence ID" value="ORM93146.1"/>
    <property type="molecule type" value="Genomic_DNA"/>
</dbReference>
<dbReference type="OrthoDB" id="5600404at2"/>
<gene>
    <name evidence="1" type="ORF">HA50_07235</name>
</gene>
<accession>A0A1X1ET10</accession>
<dbReference type="AlphaFoldDB" id="A0A1X1ET10"/>
<protein>
    <submittedName>
        <fullName evidence="1">Phage tail protein</fullName>
    </submittedName>
</protein>
<keyword evidence="2" id="KW-1185">Reference proteome</keyword>
<evidence type="ECO:0000313" key="1">
    <source>
        <dbReference type="EMBL" id="ORM93146.1"/>
    </source>
</evidence>
<sequence>MSIKGLEQAIANLNSISKTAVPRASSQAVNRVAVRAIGRSSSVVSRDTRVQRKLVMQRSKLKKASVNNPVATLRVNRGDLPAIKLGLARVQLSRRIGRTRGADSVLKIGKFDFPGAFIQRLANGRWHVLRRTGKTRYPVEVVKIPMSVPLTTAFKDQLPKLMDTDMPKEMAAALKNQFRIIIKR</sequence>
<proteinExistence type="predicted"/>